<dbReference type="Proteomes" id="UP000005801">
    <property type="component" value="Unassembled WGS sequence"/>
</dbReference>
<accession>A6GIB6</accession>
<name>A6GIB6_9BACT</name>
<organism evidence="2 3">
    <name type="scientific">Plesiocystis pacifica SIR-1</name>
    <dbReference type="NCBI Taxonomy" id="391625"/>
    <lineage>
        <taxon>Bacteria</taxon>
        <taxon>Pseudomonadati</taxon>
        <taxon>Myxococcota</taxon>
        <taxon>Polyangia</taxon>
        <taxon>Nannocystales</taxon>
        <taxon>Nannocystaceae</taxon>
        <taxon>Plesiocystis</taxon>
    </lineage>
</organism>
<evidence type="ECO:0000256" key="1">
    <source>
        <dbReference type="SAM" id="MobiDB-lite"/>
    </source>
</evidence>
<protein>
    <submittedName>
        <fullName evidence="2">Uncharacterized protein</fullName>
    </submittedName>
</protein>
<evidence type="ECO:0000313" key="2">
    <source>
        <dbReference type="EMBL" id="EDM74369.1"/>
    </source>
</evidence>
<sequence length="376" mass="39303">MLTVLAAVGLWSLGPPILPPEPEPEPEPSEVLHLEIRGEGAGACPVGADLPARLGVLLPTLEVEVTPEPRGGGPGPVATIDVAAPPDPGASWEVDLVLTSPLGEHDRRLEAESCPVVVDALALLIAVAFDPVSAANQIDAARRAKPEPEPEPEPKPELEPGPERGPEPELEPDRSLETEPVARPRVTAEDLPPWRSSSADARGRGDDAALRAGLGALAGGGYGPLASGSAALVPRFALFGEGWRWELRGAWLPPLVRDVGDDRRLRFDGWWLGTRGCWVPTPGPVELPLCAGVEAGSIRGEALAPVLNARSGSQPWVALELGPGLSWSPRPRLAVGVEASVPVPLAQAGFALDGEPVLRYAPAGVRVLAGIELRLP</sequence>
<evidence type="ECO:0000313" key="3">
    <source>
        <dbReference type="Proteomes" id="UP000005801"/>
    </source>
</evidence>
<keyword evidence="3" id="KW-1185">Reference proteome</keyword>
<reference evidence="2 3" key="1">
    <citation type="submission" date="2007-06" db="EMBL/GenBank/DDBJ databases">
        <authorList>
            <person name="Shimkets L."/>
            <person name="Ferriera S."/>
            <person name="Johnson J."/>
            <person name="Kravitz S."/>
            <person name="Beeson K."/>
            <person name="Sutton G."/>
            <person name="Rogers Y.-H."/>
            <person name="Friedman R."/>
            <person name="Frazier M."/>
            <person name="Venter J.C."/>
        </authorList>
    </citation>
    <scope>NUCLEOTIDE SEQUENCE [LARGE SCALE GENOMIC DNA]</scope>
    <source>
        <strain evidence="2 3">SIR-1</strain>
    </source>
</reference>
<comment type="caution">
    <text evidence="2">The sequence shown here is derived from an EMBL/GenBank/DDBJ whole genome shotgun (WGS) entry which is preliminary data.</text>
</comment>
<feature type="region of interest" description="Disordered" evidence="1">
    <location>
        <begin position="139"/>
        <end position="204"/>
    </location>
</feature>
<dbReference type="EMBL" id="ABCS01000134">
    <property type="protein sequence ID" value="EDM74369.1"/>
    <property type="molecule type" value="Genomic_DNA"/>
</dbReference>
<dbReference type="AlphaFoldDB" id="A6GIB6"/>
<proteinExistence type="predicted"/>
<dbReference type="STRING" id="391625.PPSIR1_29675"/>
<gene>
    <name evidence="2" type="ORF">PPSIR1_29675</name>
</gene>
<feature type="compositionally biased region" description="Basic and acidic residues" evidence="1">
    <location>
        <begin position="140"/>
        <end position="188"/>
    </location>
</feature>